<dbReference type="PROSITE" id="PS51007">
    <property type="entry name" value="CYTC"/>
    <property type="match status" value="1"/>
</dbReference>
<keyword evidence="2 4" id="KW-0479">Metal-binding</keyword>
<dbReference type="GO" id="GO:0046872">
    <property type="term" value="F:metal ion binding"/>
    <property type="evidence" value="ECO:0007669"/>
    <property type="project" value="UniProtKB-KW"/>
</dbReference>
<dbReference type="Gene3D" id="1.10.760.10">
    <property type="entry name" value="Cytochrome c-like domain"/>
    <property type="match status" value="1"/>
</dbReference>
<keyword evidence="3 4" id="KW-0408">Iron</keyword>
<dbReference type="GO" id="GO:0009055">
    <property type="term" value="F:electron transfer activity"/>
    <property type="evidence" value="ECO:0007669"/>
    <property type="project" value="InterPro"/>
</dbReference>
<organism evidence="6 7">
    <name type="scientific">Arcobacter acticola</name>
    <dbReference type="NCBI Taxonomy" id="1849015"/>
    <lineage>
        <taxon>Bacteria</taxon>
        <taxon>Pseudomonadati</taxon>
        <taxon>Campylobacterota</taxon>
        <taxon>Epsilonproteobacteria</taxon>
        <taxon>Campylobacterales</taxon>
        <taxon>Arcobacteraceae</taxon>
        <taxon>Arcobacter</taxon>
    </lineage>
</organism>
<dbReference type="AlphaFoldDB" id="A0A6M8F2C3"/>
<protein>
    <recommendedName>
        <fullName evidence="5">Cytochrome c domain-containing protein</fullName>
    </recommendedName>
</protein>
<dbReference type="Proteomes" id="UP000503483">
    <property type="component" value="Chromosome"/>
</dbReference>
<keyword evidence="1 4" id="KW-0349">Heme</keyword>
<name>A0A6M8F2C3_9BACT</name>
<evidence type="ECO:0000313" key="7">
    <source>
        <dbReference type="Proteomes" id="UP000503483"/>
    </source>
</evidence>
<dbReference type="EMBL" id="CP042652">
    <property type="protein sequence ID" value="QKE29454.1"/>
    <property type="molecule type" value="Genomic_DNA"/>
</dbReference>
<dbReference type="RefSeq" id="WP_172127167.1">
    <property type="nucleotide sequence ID" value="NZ_CP042652.1"/>
</dbReference>
<gene>
    <name evidence="6" type="ORF">AACT_2339</name>
</gene>
<evidence type="ECO:0000313" key="6">
    <source>
        <dbReference type="EMBL" id="QKE29454.1"/>
    </source>
</evidence>
<reference evidence="6 7" key="1">
    <citation type="submission" date="2019-08" db="EMBL/GenBank/DDBJ databases">
        <title>Complete genome sequence of Arcobacter acticola.</title>
        <authorList>
            <person name="Miller W."/>
        </authorList>
    </citation>
    <scope>NUCLEOTIDE SEQUENCE [LARGE SCALE GENOMIC DNA]</scope>
    <source>
        <strain evidence="6 7">KCTC 52212</strain>
    </source>
</reference>
<dbReference type="Pfam" id="PF00034">
    <property type="entry name" value="Cytochrom_C"/>
    <property type="match status" value="1"/>
</dbReference>
<sequence>MKIKLLILLLSINLFASSYGELLFNGNCITCHSTNELNKSAPTIIEIQKIYKSSFPLKKDFIHYMSTWVLNPNKETSLMDDAIEKYKLMPMLGYDKETLEEISSYLYDLTN</sequence>
<evidence type="ECO:0000256" key="1">
    <source>
        <dbReference type="ARBA" id="ARBA00022617"/>
    </source>
</evidence>
<accession>A0A6M8F2C3</accession>
<evidence type="ECO:0000256" key="3">
    <source>
        <dbReference type="ARBA" id="ARBA00023004"/>
    </source>
</evidence>
<evidence type="ECO:0000256" key="4">
    <source>
        <dbReference type="PROSITE-ProRule" id="PRU00433"/>
    </source>
</evidence>
<feature type="domain" description="Cytochrome c" evidence="5">
    <location>
        <begin position="15"/>
        <end position="110"/>
    </location>
</feature>
<evidence type="ECO:0000256" key="2">
    <source>
        <dbReference type="ARBA" id="ARBA00022723"/>
    </source>
</evidence>
<keyword evidence="7" id="KW-1185">Reference proteome</keyword>
<dbReference type="InterPro" id="IPR009056">
    <property type="entry name" value="Cyt_c-like_dom"/>
</dbReference>
<dbReference type="SUPFAM" id="SSF46626">
    <property type="entry name" value="Cytochrome c"/>
    <property type="match status" value="1"/>
</dbReference>
<proteinExistence type="predicted"/>
<evidence type="ECO:0000259" key="5">
    <source>
        <dbReference type="PROSITE" id="PS51007"/>
    </source>
</evidence>
<dbReference type="KEGG" id="paco:AACT_2339"/>
<dbReference type="InterPro" id="IPR036909">
    <property type="entry name" value="Cyt_c-like_dom_sf"/>
</dbReference>
<dbReference type="GO" id="GO:0020037">
    <property type="term" value="F:heme binding"/>
    <property type="evidence" value="ECO:0007669"/>
    <property type="project" value="InterPro"/>
</dbReference>